<dbReference type="InterPro" id="IPR053716">
    <property type="entry name" value="Flag_assembly_chemotaxis_eff"/>
</dbReference>
<sequence length="146" mass="17115">MRRFRYHLQKIVDLKSNEKAQAEWILSNALAKLKMEEQSLEQLHATRRSIEELLQESASVKISVAELGVLQDYLQYIDTLIKQKQESLLQAKQDVADKSEQLVSKMKDEKIWLKARDRSFAAFKAEYLRREQLELDEMAAVRFGKT</sequence>
<evidence type="ECO:0000256" key="5">
    <source>
        <dbReference type="ARBA" id="ARBA00022475"/>
    </source>
</evidence>
<keyword evidence="6" id="KW-0145">Chemotaxis</keyword>
<keyword evidence="7" id="KW-1005">Bacterial flagellum biogenesis</keyword>
<dbReference type="GO" id="GO:0006935">
    <property type="term" value="P:chemotaxis"/>
    <property type="evidence" value="ECO:0007669"/>
    <property type="project" value="UniProtKB-KW"/>
</dbReference>
<feature type="coiled-coil region" evidence="11">
    <location>
        <begin position="26"/>
        <end position="56"/>
    </location>
</feature>
<organism evidence="12 13">
    <name type="scientific">Insulibacter thermoxylanivorax</name>
    <dbReference type="NCBI Taxonomy" id="2749268"/>
    <lineage>
        <taxon>Bacteria</taxon>
        <taxon>Bacillati</taxon>
        <taxon>Bacillota</taxon>
        <taxon>Bacilli</taxon>
        <taxon>Bacillales</taxon>
        <taxon>Paenibacillaceae</taxon>
        <taxon>Insulibacter</taxon>
    </lineage>
</organism>
<reference evidence="12" key="1">
    <citation type="submission" date="2020-08" db="EMBL/GenBank/DDBJ databases">
        <authorList>
            <person name="Uke A."/>
            <person name="Chhe C."/>
            <person name="Baramee S."/>
            <person name="Kosugi A."/>
        </authorList>
    </citation>
    <scope>NUCLEOTIDE SEQUENCE</scope>
    <source>
        <strain evidence="12">DA-C8</strain>
    </source>
</reference>
<keyword evidence="8" id="KW-0653">Protein transport</keyword>
<evidence type="ECO:0000256" key="4">
    <source>
        <dbReference type="ARBA" id="ARBA00022448"/>
    </source>
</evidence>
<evidence type="ECO:0000256" key="8">
    <source>
        <dbReference type="ARBA" id="ARBA00022927"/>
    </source>
</evidence>
<evidence type="ECO:0000256" key="10">
    <source>
        <dbReference type="ARBA" id="ARBA00023225"/>
    </source>
</evidence>
<keyword evidence="4" id="KW-0813">Transport</keyword>
<name>A0A916VGR4_9BACL</name>
<evidence type="ECO:0000256" key="9">
    <source>
        <dbReference type="ARBA" id="ARBA00023136"/>
    </source>
</evidence>
<evidence type="ECO:0000256" key="11">
    <source>
        <dbReference type="SAM" id="Coils"/>
    </source>
</evidence>
<dbReference type="GO" id="GO:0071973">
    <property type="term" value="P:bacterial-type flagellum-dependent cell motility"/>
    <property type="evidence" value="ECO:0007669"/>
    <property type="project" value="InterPro"/>
</dbReference>
<comment type="subcellular location">
    <subcellularLocation>
        <location evidence="1">Cell membrane</location>
        <topology evidence="1">Peripheral membrane protein</topology>
        <orientation evidence="1">Cytoplasmic side</orientation>
    </subcellularLocation>
</comment>
<accession>A0A916VGR4</accession>
<keyword evidence="13" id="KW-1185">Reference proteome</keyword>
<dbReference type="Pfam" id="PF02050">
    <property type="entry name" value="FliJ"/>
    <property type="match status" value="1"/>
</dbReference>
<reference evidence="12" key="2">
    <citation type="journal article" date="2021" name="Data Brief">
        <title>Draft genome sequence data of the facultative, thermophilic, xylanolytic bacterium Paenibacillus sp. strain DA-C8.</title>
        <authorList>
            <person name="Chhe C."/>
            <person name="Uke A."/>
            <person name="Baramee S."/>
            <person name="Ungkulpasvich U."/>
            <person name="Tachaapaikoon C."/>
            <person name="Pason P."/>
            <person name="Waeonukul R."/>
            <person name="Ratanakhanokchai K."/>
            <person name="Kosugi A."/>
        </authorList>
    </citation>
    <scope>NUCLEOTIDE SEQUENCE</scope>
    <source>
        <strain evidence="12">DA-C8</strain>
    </source>
</reference>
<proteinExistence type="inferred from homology"/>
<comment type="caution">
    <text evidence="12">The sequence shown here is derived from an EMBL/GenBank/DDBJ whole genome shotgun (WGS) entry which is preliminary data.</text>
</comment>
<keyword evidence="11" id="KW-0175">Coiled coil</keyword>
<dbReference type="NCBIfam" id="TIGR02473">
    <property type="entry name" value="flagell_FliJ"/>
    <property type="match status" value="1"/>
</dbReference>
<evidence type="ECO:0000256" key="7">
    <source>
        <dbReference type="ARBA" id="ARBA00022795"/>
    </source>
</evidence>
<comment type="similarity">
    <text evidence="2">Belongs to the FliJ family.</text>
</comment>
<dbReference type="Proteomes" id="UP000654993">
    <property type="component" value="Unassembled WGS sequence"/>
</dbReference>
<keyword evidence="5" id="KW-1003">Cell membrane</keyword>
<evidence type="ECO:0000256" key="6">
    <source>
        <dbReference type="ARBA" id="ARBA00022500"/>
    </source>
</evidence>
<evidence type="ECO:0000313" key="13">
    <source>
        <dbReference type="Proteomes" id="UP000654993"/>
    </source>
</evidence>
<gene>
    <name evidence="12" type="ORF">PRECH8_10260</name>
</gene>
<keyword evidence="10" id="KW-1006">Bacterial flagellum protein export</keyword>
<dbReference type="GO" id="GO:0005886">
    <property type="term" value="C:plasma membrane"/>
    <property type="evidence" value="ECO:0007669"/>
    <property type="project" value="UniProtKB-SubCell"/>
</dbReference>
<evidence type="ECO:0000313" key="12">
    <source>
        <dbReference type="EMBL" id="GFR37730.1"/>
    </source>
</evidence>
<dbReference type="InterPro" id="IPR012823">
    <property type="entry name" value="Flagell_FliJ"/>
</dbReference>
<dbReference type="GO" id="GO:0009288">
    <property type="term" value="C:bacterial-type flagellum"/>
    <property type="evidence" value="ECO:0007669"/>
    <property type="project" value="InterPro"/>
</dbReference>
<dbReference type="Gene3D" id="1.10.287.1700">
    <property type="match status" value="1"/>
</dbReference>
<evidence type="ECO:0000256" key="1">
    <source>
        <dbReference type="ARBA" id="ARBA00004413"/>
    </source>
</evidence>
<keyword evidence="9" id="KW-0472">Membrane</keyword>
<dbReference type="EMBL" id="BMAQ01000006">
    <property type="protein sequence ID" value="GFR37730.1"/>
    <property type="molecule type" value="Genomic_DNA"/>
</dbReference>
<evidence type="ECO:0000256" key="2">
    <source>
        <dbReference type="ARBA" id="ARBA00010004"/>
    </source>
</evidence>
<dbReference type="GO" id="GO:0044781">
    <property type="term" value="P:bacterial-type flagellum organization"/>
    <property type="evidence" value="ECO:0007669"/>
    <property type="project" value="UniProtKB-KW"/>
</dbReference>
<protein>
    <recommendedName>
        <fullName evidence="3">Flagellar FliJ protein</fullName>
    </recommendedName>
</protein>
<dbReference type="AlphaFoldDB" id="A0A916VGR4"/>
<dbReference type="GO" id="GO:0015031">
    <property type="term" value="P:protein transport"/>
    <property type="evidence" value="ECO:0007669"/>
    <property type="project" value="UniProtKB-KW"/>
</dbReference>
<evidence type="ECO:0000256" key="3">
    <source>
        <dbReference type="ARBA" id="ARBA00020392"/>
    </source>
</evidence>
<feature type="coiled-coil region" evidence="11">
    <location>
        <begin position="81"/>
        <end position="109"/>
    </location>
</feature>